<keyword evidence="3" id="KW-0812">Transmembrane</keyword>
<reference evidence="6" key="2">
    <citation type="submission" date="2021-04" db="EMBL/GenBank/DDBJ databases">
        <authorList>
            <person name="Gilroy R."/>
        </authorList>
    </citation>
    <scope>NUCLEOTIDE SEQUENCE</scope>
    <source>
        <strain evidence="6">ChiBcec8-13705</strain>
    </source>
</reference>
<evidence type="ECO:0000313" key="7">
    <source>
        <dbReference type="Proteomes" id="UP000886803"/>
    </source>
</evidence>
<dbReference type="AlphaFoldDB" id="A0A9D2M6K8"/>
<proteinExistence type="predicted"/>
<gene>
    <name evidence="6" type="ORF">H9945_06705</name>
</gene>
<feature type="transmembrane region" description="Helical" evidence="3">
    <location>
        <begin position="257"/>
        <end position="282"/>
    </location>
</feature>
<evidence type="ECO:0000256" key="3">
    <source>
        <dbReference type="SAM" id="Phobius"/>
    </source>
</evidence>
<feature type="compositionally biased region" description="Low complexity" evidence="2">
    <location>
        <begin position="296"/>
        <end position="323"/>
    </location>
</feature>
<comment type="caution">
    <text evidence="6">The sequence shown here is derived from an EMBL/GenBank/DDBJ whole genome shotgun (WGS) entry which is preliminary data.</text>
</comment>
<evidence type="ECO:0000313" key="6">
    <source>
        <dbReference type="EMBL" id="HJB42172.1"/>
    </source>
</evidence>
<dbReference type="Proteomes" id="UP000886803">
    <property type="component" value="Unassembled WGS sequence"/>
</dbReference>
<protein>
    <submittedName>
        <fullName evidence="6">DUF4349 domain-containing protein</fullName>
    </submittedName>
</protein>
<keyword evidence="3" id="KW-0472">Membrane</keyword>
<feature type="domain" description="DUF4349" evidence="5">
    <location>
        <begin position="71"/>
        <end position="282"/>
    </location>
</feature>
<dbReference type="Pfam" id="PF14257">
    <property type="entry name" value="DUF4349"/>
    <property type="match status" value="1"/>
</dbReference>
<keyword evidence="4" id="KW-0732">Signal</keyword>
<sequence length="341" mass="36062">MKRKNAVRTAVLALALALSLAGCGGSINSTAAAADSVQEYATESFAAGEGAEAAGAPLLDPAEIETGESARKIVYNADLQLESTRYDETREALLAAVEAQGGYLASSSQGGSAADQDRWASFTAKIPAENYRAFLDTAGEAGNLLNLSEQAEDITSSYIDVEARLSALEAQRDRLSALADEAETTADLLEIERQLGDVQYQIESYTQQRRQMDSAVQYSTVEISLQEVATLTPETPAGFAGQIAQAFTGGWQAFRSVLTGLVLTVVYLWPLWLALAAVLAVLRLTKPARAARKAQKQAARQASRAAAAGYASAKPGQDAAEAPAPHPDDTDSTPAPKYTER</sequence>
<dbReference type="InterPro" id="IPR025645">
    <property type="entry name" value="DUF4349"/>
</dbReference>
<name>A0A9D2M6K8_9FIRM</name>
<feature type="signal peptide" evidence="4">
    <location>
        <begin position="1"/>
        <end position="33"/>
    </location>
</feature>
<evidence type="ECO:0000256" key="1">
    <source>
        <dbReference type="SAM" id="Coils"/>
    </source>
</evidence>
<dbReference type="PROSITE" id="PS51257">
    <property type="entry name" value="PROKAR_LIPOPROTEIN"/>
    <property type="match status" value="1"/>
</dbReference>
<evidence type="ECO:0000256" key="4">
    <source>
        <dbReference type="SAM" id="SignalP"/>
    </source>
</evidence>
<feature type="coiled-coil region" evidence="1">
    <location>
        <begin position="158"/>
        <end position="192"/>
    </location>
</feature>
<evidence type="ECO:0000259" key="5">
    <source>
        <dbReference type="Pfam" id="PF14257"/>
    </source>
</evidence>
<reference evidence="6" key="1">
    <citation type="journal article" date="2021" name="PeerJ">
        <title>Extensive microbial diversity within the chicken gut microbiome revealed by metagenomics and culture.</title>
        <authorList>
            <person name="Gilroy R."/>
            <person name="Ravi A."/>
            <person name="Getino M."/>
            <person name="Pursley I."/>
            <person name="Horton D.L."/>
            <person name="Alikhan N.F."/>
            <person name="Baker D."/>
            <person name="Gharbi K."/>
            <person name="Hall N."/>
            <person name="Watson M."/>
            <person name="Adriaenssens E.M."/>
            <person name="Foster-Nyarko E."/>
            <person name="Jarju S."/>
            <person name="Secka A."/>
            <person name="Antonio M."/>
            <person name="Oren A."/>
            <person name="Chaudhuri R.R."/>
            <person name="La Ragione R."/>
            <person name="Hildebrand F."/>
            <person name="Pallen M.J."/>
        </authorList>
    </citation>
    <scope>NUCLEOTIDE SEQUENCE</scope>
    <source>
        <strain evidence="6">ChiBcec8-13705</strain>
    </source>
</reference>
<keyword evidence="1" id="KW-0175">Coiled coil</keyword>
<keyword evidence="3" id="KW-1133">Transmembrane helix</keyword>
<feature type="region of interest" description="Disordered" evidence="2">
    <location>
        <begin position="295"/>
        <end position="341"/>
    </location>
</feature>
<feature type="chain" id="PRO_5039526441" evidence="4">
    <location>
        <begin position="34"/>
        <end position="341"/>
    </location>
</feature>
<evidence type="ECO:0000256" key="2">
    <source>
        <dbReference type="SAM" id="MobiDB-lite"/>
    </source>
</evidence>
<dbReference type="EMBL" id="DWYG01000111">
    <property type="protein sequence ID" value="HJB42172.1"/>
    <property type="molecule type" value="Genomic_DNA"/>
</dbReference>
<organism evidence="6 7">
    <name type="scientific">Candidatus Gemmiger avicola</name>
    <dbReference type="NCBI Taxonomy" id="2838605"/>
    <lineage>
        <taxon>Bacteria</taxon>
        <taxon>Bacillati</taxon>
        <taxon>Bacillota</taxon>
        <taxon>Clostridia</taxon>
        <taxon>Eubacteriales</taxon>
        <taxon>Gemmiger</taxon>
    </lineage>
</organism>
<accession>A0A9D2M6K8</accession>